<keyword evidence="7" id="KW-1185">Reference proteome</keyword>
<dbReference type="AlphaFoldDB" id="A0A5N6KZW5"/>
<dbReference type="Pfam" id="PF22600">
    <property type="entry name" value="MTPAP-like_central"/>
    <property type="match status" value="1"/>
</dbReference>
<feature type="region of interest" description="Disordered" evidence="3">
    <location>
        <begin position="204"/>
        <end position="331"/>
    </location>
</feature>
<dbReference type="SUPFAM" id="SSF81301">
    <property type="entry name" value="Nucleotidyltransferase"/>
    <property type="match status" value="1"/>
</dbReference>
<feature type="compositionally biased region" description="Pro residues" evidence="3">
    <location>
        <begin position="309"/>
        <end position="319"/>
    </location>
</feature>
<protein>
    <recommendedName>
        <fullName evidence="8">Polynucleotide adenylyltransferase</fullName>
    </recommendedName>
</protein>
<dbReference type="PANTHER" id="PTHR23092">
    <property type="entry name" value="POLY(A) RNA POLYMERASE"/>
    <property type="match status" value="1"/>
</dbReference>
<feature type="compositionally biased region" description="Basic and acidic residues" evidence="3">
    <location>
        <begin position="248"/>
        <end position="260"/>
    </location>
</feature>
<evidence type="ECO:0000313" key="6">
    <source>
        <dbReference type="EMBL" id="KAB8437368.1"/>
    </source>
</evidence>
<dbReference type="CDD" id="cd05402">
    <property type="entry name" value="NT_PAP_TUTase"/>
    <property type="match status" value="1"/>
</dbReference>
<dbReference type="GO" id="GO:0031499">
    <property type="term" value="C:TRAMP complex"/>
    <property type="evidence" value="ECO:0007669"/>
    <property type="project" value="TreeGrafter"/>
</dbReference>
<dbReference type="OrthoDB" id="2274644at2759"/>
<keyword evidence="1" id="KW-0479">Metal-binding</keyword>
<reference evidence="6 7" key="1">
    <citation type="submission" date="2019-06" db="EMBL/GenBank/DDBJ databases">
        <title>A chromosomal-level reference genome of Carpinus fangiana (Coryloideae, Betulaceae).</title>
        <authorList>
            <person name="Yang X."/>
            <person name="Wang Z."/>
            <person name="Zhang L."/>
            <person name="Hao G."/>
            <person name="Liu J."/>
            <person name="Yang Y."/>
        </authorList>
    </citation>
    <scope>NUCLEOTIDE SEQUENCE [LARGE SCALE GENOMIC DNA]</scope>
    <source>
        <strain evidence="6">Cfa_2016G</strain>
        <tissue evidence="6">Leaf</tissue>
    </source>
</reference>
<evidence type="ECO:0000259" key="5">
    <source>
        <dbReference type="Pfam" id="PF22600"/>
    </source>
</evidence>
<evidence type="ECO:0008006" key="8">
    <source>
        <dbReference type="Google" id="ProtNLM"/>
    </source>
</evidence>
<dbReference type="GO" id="GO:0031123">
    <property type="term" value="P:RNA 3'-end processing"/>
    <property type="evidence" value="ECO:0007669"/>
    <property type="project" value="TreeGrafter"/>
</dbReference>
<dbReference type="GO" id="GO:0043634">
    <property type="term" value="P:polyadenylation-dependent ncRNA catabolic process"/>
    <property type="evidence" value="ECO:0007669"/>
    <property type="project" value="TreeGrafter"/>
</dbReference>
<accession>A0A5N6KZW5</accession>
<dbReference type="Proteomes" id="UP000327013">
    <property type="component" value="Unassembled WGS sequence"/>
</dbReference>
<evidence type="ECO:0000256" key="2">
    <source>
        <dbReference type="ARBA" id="ARBA00022842"/>
    </source>
</evidence>
<feature type="compositionally biased region" description="Low complexity" evidence="3">
    <location>
        <begin position="60"/>
        <end position="74"/>
    </location>
</feature>
<feature type="compositionally biased region" description="Basic and acidic residues" evidence="3">
    <location>
        <begin position="1"/>
        <end position="11"/>
    </location>
</feature>
<dbReference type="InterPro" id="IPR002058">
    <property type="entry name" value="PAP_assoc"/>
</dbReference>
<dbReference type="GO" id="GO:1990817">
    <property type="term" value="F:poly(A) RNA polymerase activity"/>
    <property type="evidence" value="ECO:0007669"/>
    <property type="project" value="InterPro"/>
</dbReference>
<dbReference type="Pfam" id="PF03828">
    <property type="entry name" value="PAP_assoc"/>
    <property type="match status" value="1"/>
</dbReference>
<keyword evidence="2" id="KW-0460">Magnesium</keyword>
<dbReference type="InterPro" id="IPR043519">
    <property type="entry name" value="NT_sf"/>
</dbReference>
<evidence type="ECO:0000256" key="1">
    <source>
        <dbReference type="ARBA" id="ARBA00022723"/>
    </source>
</evidence>
<dbReference type="Gene3D" id="3.30.460.10">
    <property type="entry name" value="Beta Polymerase, domain 2"/>
    <property type="match status" value="1"/>
</dbReference>
<feature type="domain" description="PAP-associated" evidence="4">
    <location>
        <begin position="597"/>
        <end position="671"/>
    </location>
</feature>
<dbReference type="SUPFAM" id="SSF81631">
    <property type="entry name" value="PAP/OAS1 substrate-binding domain"/>
    <property type="match status" value="1"/>
</dbReference>
<dbReference type="InterPro" id="IPR054708">
    <property type="entry name" value="MTPAP-like_central"/>
</dbReference>
<gene>
    <name evidence="6" type="ORF">FH972_025048</name>
</gene>
<dbReference type="GO" id="GO:0005730">
    <property type="term" value="C:nucleolus"/>
    <property type="evidence" value="ECO:0007669"/>
    <property type="project" value="TreeGrafter"/>
</dbReference>
<dbReference type="InterPro" id="IPR045862">
    <property type="entry name" value="Trf4-like"/>
</dbReference>
<dbReference type="GO" id="GO:0046872">
    <property type="term" value="F:metal ion binding"/>
    <property type="evidence" value="ECO:0007669"/>
    <property type="project" value="UniProtKB-KW"/>
</dbReference>
<dbReference type="Gene3D" id="1.10.1410.10">
    <property type="match status" value="1"/>
</dbReference>
<dbReference type="EMBL" id="VIBQ01000036">
    <property type="protein sequence ID" value="KAB8437368.1"/>
    <property type="molecule type" value="Genomic_DNA"/>
</dbReference>
<evidence type="ECO:0000256" key="3">
    <source>
        <dbReference type="SAM" id="MobiDB-lite"/>
    </source>
</evidence>
<evidence type="ECO:0000313" key="7">
    <source>
        <dbReference type="Proteomes" id="UP000327013"/>
    </source>
</evidence>
<organism evidence="6 7">
    <name type="scientific">Carpinus fangiana</name>
    <dbReference type="NCBI Taxonomy" id="176857"/>
    <lineage>
        <taxon>Eukaryota</taxon>
        <taxon>Viridiplantae</taxon>
        <taxon>Streptophyta</taxon>
        <taxon>Embryophyta</taxon>
        <taxon>Tracheophyta</taxon>
        <taxon>Spermatophyta</taxon>
        <taxon>Magnoliopsida</taxon>
        <taxon>eudicotyledons</taxon>
        <taxon>Gunneridae</taxon>
        <taxon>Pentapetalae</taxon>
        <taxon>rosids</taxon>
        <taxon>fabids</taxon>
        <taxon>Fagales</taxon>
        <taxon>Betulaceae</taxon>
        <taxon>Carpinus</taxon>
    </lineage>
</organism>
<proteinExistence type="predicted"/>
<sequence length="771" mass="85312">MDSYRPGRDAPARPAYQFGRDNRQHGGGDSYRPVGFAFRAQSHNTPNFNDQPHPERNYNRGRPPQNRRQGPQSGNDNRSAEGRRPPPNRRRPFQPRPKVPVAERPLLRGRQSVTPEQYEGMNGGPARFKDLTELPEAGDSADSSVDGISQEPPYKKMATASSARADGTSVPKWSNPDPYTALPPPEESTGVRTDVVELIRKARSDAAKEKLSAGDGEDFISFDLDNGEPSSESESNHELSVVAPRGPKSQERFSHLDRLHPNRFAPGTDSISYSADVVGPPPPPPPELETTSQGLKAAKSALNGAPIDVWPPPPPPPTEPKTQSKLSRKRGHDLVVDQFDINDDMRNGAKPRPKRKFVTPGFELDSKWLARPSENATPWCTVDHSDTESVGHILHKEICDFYDYLKPRRCEIDVRQDLIRRTTRAVRSIFESSADLCSFGSFAAGVYLPNADMDLVILSRDFRERRIRTYGSKKALYRFAGAIRHGSDYLAKPGSVATIPNAKVPIVKYVDALTGIRVDVSFDNDTGVVANNTYVQWTAQYPAMPILVTLVKQFLQMRSLNDVSVGGLGGFSTTCLVVSLLQHLPQVQSDPMSQATNLGELFMSFLDFYGNKFDVKTTGIQLNPPLYFAKVNCVSDKGIRVANKGQAKNFTLRQKSKPFALCVVDPNRENNDLTVGTRHCMMIFECFAHAFSVVQERMAEMQSGDKSQRKGSILSGLFAGSYTSIEYQRTQLERLWASSPGTLGAPIAEHLPHPTLALLLSMISQQEGQQA</sequence>
<feature type="domain" description="Poly(A) RNA polymerase mitochondrial-like central palm" evidence="5">
    <location>
        <begin position="394"/>
        <end position="530"/>
    </location>
</feature>
<name>A0A5N6KZW5_9ROSI</name>
<feature type="region of interest" description="Disordered" evidence="3">
    <location>
        <begin position="1"/>
        <end position="191"/>
    </location>
</feature>
<dbReference type="PANTHER" id="PTHR23092:SF15">
    <property type="entry name" value="INACTIVE NON-CANONICAL POLY(A) RNA POLYMERASE PROTEIN TRF4-2-RELATED"/>
    <property type="match status" value="1"/>
</dbReference>
<evidence type="ECO:0000259" key="4">
    <source>
        <dbReference type="Pfam" id="PF03828"/>
    </source>
</evidence>
<comment type="caution">
    <text evidence="6">The sequence shown here is derived from an EMBL/GenBank/DDBJ whole genome shotgun (WGS) entry which is preliminary data.</text>
</comment>
<dbReference type="GO" id="GO:0003729">
    <property type="term" value="F:mRNA binding"/>
    <property type="evidence" value="ECO:0007669"/>
    <property type="project" value="TreeGrafter"/>
</dbReference>
<feature type="compositionally biased region" description="Polar residues" evidence="3">
    <location>
        <begin position="41"/>
        <end position="50"/>
    </location>
</feature>